<dbReference type="PANTHER" id="PTHR23227">
    <property type="entry name" value="BUCENTAUR RELATED"/>
    <property type="match status" value="1"/>
</dbReference>
<dbReference type="AlphaFoldDB" id="A0ABD2ZIA6"/>
<reference evidence="1 2" key="1">
    <citation type="submission" date="2024-11" db="EMBL/GenBank/DDBJ databases">
        <title>A near-complete genome assembly of Cinchona calisaya.</title>
        <authorList>
            <person name="Lian D.C."/>
            <person name="Zhao X.W."/>
            <person name="Wei L."/>
        </authorList>
    </citation>
    <scope>NUCLEOTIDE SEQUENCE [LARGE SCALE GENOMIC DNA]</scope>
    <source>
        <tissue evidence="1">Nenye</tissue>
    </source>
</reference>
<dbReference type="InterPro" id="IPR036691">
    <property type="entry name" value="Endo/exonu/phosph_ase_sf"/>
</dbReference>
<dbReference type="Gene3D" id="3.60.10.10">
    <property type="entry name" value="Endonuclease/exonuclease/phosphatase"/>
    <property type="match status" value="1"/>
</dbReference>
<evidence type="ECO:0000313" key="1">
    <source>
        <dbReference type="EMBL" id="KAL3518874.1"/>
    </source>
</evidence>
<sequence length="443" mass="52137">MEVVDTMIRRRINILCSQETKWVGEKAKLLDNSGFKLWYSGVNTTRNGVCSIIDGSMKDDVVQMTRRGDRILSLKLILGCETINIFSVYAPQVDLDESIKAKFWEDLVEMIGSVSQGEQIFVGGDLNGHVGRDNEDYEEVHGGYGYGGRNEEGKSILKFGMAFDLCIINTFFKKREEHLVTFKSGSTKSHIDFLLTRKRDRRVCRDCKIIPGECLTSQHRLLVVDLRFKHHIRRRNLRKSPRIKWRNLKKEKEEIFKEDLLRQSIWDLQGESDILWNDMATRVRIMAKKILGESRGYAPMNKESWWWEEGVQNKIKVKRANYKALYSCRSDENIEKYKLAKKESKKAVNEERDRAFEDFYQKLESKEGERDIYKIAKARAHRTKDLTQVKCIKDESNKVLVRDEEIKERWERYFHHLFNEDNGDDIILGELAKSEEYRNALYY</sequence>
<name>A0ABD2ZIA6_9GENT</name>
<dbReference type="SUPFAM" id="SSF56219">
    <property type="entry name" value="DNase I-like"/>
    <property type="match status" value="1"/>
</dbReference>
<keyword evidence="2" id="KW-1185">Reference proteome</keyword>
<protein>
    <recommendedName>
        <fullName evidence="3">Craniofacial development protein 2-like</fullName>
    </recommendedName>
</protein>
<organism evidence="1 2">
    <name type="scientific">Cinchona calisaya</name>
    <dbReference type="NCBI Taxonomy" id="153742"/>
    <lineage>
        <taxon>Eukaryota</taxon>
        <taxon>Viridiplantae</taxon>
        <taxon>Streptophyta</taxon>
        <taxon>Embryophyta</taxon>
        <taxon>Tracheophyta</taxon>
        <taxon>Spermatophyta</taxon>
        <taxon>Magnoliopsida</taxon>
        <taxon>eudicotyledons</taxon>
        <taxon>Gunneridae</taxon>
        <taxon>Pentapetalae</taxon>
        <taxon>asterids</taxon>
        <taxon>lamiids</taxon>
        <taxon>Gentianales</taxon>
        <taxon>Rubiaceae</taxon>
        <taxon>Cinchonoideae</taxon>
        <taxon>Cinchoneae</taxon>
        <taxon>Cinchona</taxon>
    </lineage>
</organism>
<comment type="caution">
    <text evidence="1">The sequence shown here is derived from an EMBL/GenBank/DDBJ whole genome shotgun (WGS) entry which is preliminary data.</text>
</comment>
<dbReference type="CDD" id="cd09076">
    <property type="entry name" value="L1-EN"/>
    <property type="match status" value="1"/>
</dbReference>
<gene>
    <name evidence="1" type="ORF">ACH5RR_021463</name>
</gene>
<dbReference type="EMBL" id="JBJUIK010000009">
    <property type="protein sequence ID" value="KAL3518874.1"/>
    <property type="molecule type" value="Genomic_DNA"/>
</dbReference>
<dbReference type="PANTHER" id="PTHR23227:SF67">
    <property type="entry name" value="CRANIOFACIAL DEVELOPMENT PROTEIN 2-LIKE"/>
    <property type="match status" value="1"/>
</dbReference>
<evidence type="ECO:0000313" key="2">
    <source>
        <dbReference type="Proteomes" id="UP001630127"/>
    </source>
</evidence>
<evidence type="ECO:0008006" key="3">
    <source>
        <dbReference type="Google" id="ProtNLM"/>
    </source>
</evidence>
<dbReference type="InterPro" id="IPR027124">
    <property type="entry name" value="Swc5/CFDP1/2"/>
</dbReference>
<dbReference type="Proteomes" id="UP001630127">
    <property type="component" value="Unassembled WGS sequence"/>
</dbReference>
<accession>A0ABD2ZIA6</accession>
<proteinExistence type="predicted"/>